<dbReference type="InParanoid" id="A0A316V4I0"/>
<dbReference type="GeneID" id="37024583"/>
<dbReference type="AlphaFoldDB" id="A0A316V4I0"/>
<keyword evidence="3" id="KW-1185">Reference proteome</keyword>
<dbReference type="Proteomes" id="UP000245771">
    <property type="component" value="Unassembled WGS sequence"/>
</dbReference>
<keyword evidence="1" id="KW-0472">Membrane</keyword>
<keyword evidence="1" id="KW-1133">Transmembrane helix</keyword>
<keyword evidence="1" id="KW-0812">Transmembrane</keyword>
<gene>
    <name evidence="2" type="ORF">FA14DRAFT_74231</name>
</gene>
<evidence type="ECO:0000313" key="3">
    <source>
        <dbReference type="Proteomes" id="UP000245771"/>
    </source>
</evidence>
<protein>
    <submittedName>
        <fullName evidence="2">Uncharacterized protein</fullName>
    </submittedName>
</protein>
<accession>A0A316V4I0</accession>
<reference evidence="2 3" key="1">
    <citation type="journal article" date="2018" name="Mol. Biol. Evol.">
        <title>Broad Genomic Sampling Reveals a Smut Pathogenic Ancestry of the Fungal Clade Ustilaginomycotina.</title>
        <authorList>
            <person name="Kijpornyongpan T."/>
            <person name="Mondo S.J."/>
            <person name="Barry K."/>
            <person name="Sandor L."/>
            <person name="Lee J."/>
            <person name="Lipzen A."/>
            <person name="Pangilinan J."/>
            <person name="LaButti K."/>
            <person name="Hainaut M."/>
            <person name="Henrissat B."/>
            <person name="Grigoriev I.V."/>
            <person name="Spatafora J.W."/>
            <person name="Aime M.C."/>
        </authorList>
    </citation>
    <scope>NUCLEOTIDE SEQUENCE [LARGE SCALE GENOMIC DNA]</scope>
    <source>
        <strain evidence="2 3">MCA 3882</strain>
    </source>
</reference>
<evidence type="ECO:0000313" key="2">
    <source>
        <dbReference type="EMBL" id="PWN32457.1"/>
    </source>
</evidence>
<dbReference type="RefSeq" id="XP_025352759.1">
    <property type="nucleotide sequence ID" value="XM_025502802.1"/>
</dbReference>
<evidence type="ECO:0000256" key="1">
    <source>
        <dbReference type="SAM" id="Phobius"/>
    </source>
</evidence>
<proteinExistence type="predicted"/>
<organism evidence="2 3">
    <name type="scientific">Meira miltonrushii</name>
    <dbReference type="NCBI Taxonomy" id="1280837"/>
    <lineage>
        <taxon>Eukaryota</taxon>
        <taxon>Fungi</taxon>
        <taxon>Dikarya</taxon>
        <taxon>Basidiomycota</taxon>
        <taxon>Ustilaginomycotina</taxon>
        <taxon>Exobasidiomycetes</taxon>
        <taxon>Exobasidiales</taxon>
        <taxon>Brachybasidiaceae</taxon>
        <taxon>Meira</taxon>
    </lineage>
</organism>
<name>A0A316V4I0_9BASI</name>
<dbReference type="EMBL" id="KZ819605">
    <property type="protein sequence ID" value="PWN32457.1"/>
    <property type="molecule type" value="Genomic_DNA"/>
</dbReference>
<sequence length="90" mass="10207">MRGTSVKLTFLFPGWMASAEVSDRQRHTQMVIQFPSCFHCRLGEKISIVCTFMVYVICLAYLLRGVLDSIHQRASYGANAIFISSFQLLV</sequence>
<feature type="transmembrane region" description="Helical" evidence="1">
    <location>
        <begin position="43"/>
        <end position="63"/>
    </location>
</feature>